<dbReference type="InterPro" id="IPR058627">
    <property type="entry name" value="MdtA-like_C"/>
</dbReference>
<dbReference type="Gene3D" id="2.40.50.100">
    <property type="match status" value="1"/>
</dbReference>
<evidence type="ECO:0000313" key="8">
    <source>
        <dbReference type="Proteomes" id="UP000439113"/>
    </source>
</evidence>
<dbReference type="PANTHER" id="PTHR30469:SF38">
    <property type="entry name" value="HLYD FAMILY SECRETION PROTEIN"/>
    <property type="match status" value="1"/>
</dbReference>
<organism evidence="7 8">
    <name type="scientific">Rhodoblastus acidophilus</name>
    <name type="common">Rhodopseudomonas acidophila</name>
    <dbReference type="NCBI Taxonomy" id="1074"/>
    <lineage>
        <taxon>Bacteria</taxon>
        <taxon>Pseudomonadati</taxon>
        <taxon>Pseudomonadota</taxon>
        <taxon>Alphaproteobacteria</taxon>
        <taxon>Hyphomicrobiales</taxon>
        <taxon>Rhodoblastaceae</taxon>
        <taxon>Rhodoblastus</taxon>
    </lineage>
</organism>
<feature type="domain" description="Multidrug resistance protein MdtA-like alpha-helical hairpin" evidence="4">
    <location>
        <begin position="109"/>
        <end position="178"/>
    </location>
</feature>
<protein>
    <submittedName>
        <fullName evidence="7">Efflux RND transporter periplasmic adaptor subunit</fullName>
    </submittedName>
</protein>
<dbReference type="InterPro" id="IPR058625">
    <property type="entry name" value="MdtA-like_BSH"/>
</dbReference>
<comment type="caution">
    <text evidence="7">The sequence shown here is derived from an EMBL/GenBank/DDBJ whole genome shotgun (WGS) entry which is preliminary data.</text>
</comment>
<evidence type="ECO:0000259" key="5">
    <source>
        <dbReference type="Pfam" id="PF25917"/>
    </source>
</evidence>
<evidence type="ECO:0000256" key="2">
    <source>
        <dbReference type="ARBA" id="ARBA00009477"/>
    </source>
</evidence>
<dbReference type="PROSITE" id="PS51257">
    <property type="entry name" value="PROKAR_LIPOPROTEIN"/>
    <property type="match status" value="1"/>
</dbReference>
<evidence type="ECO:0000259" key="6">
    <source>
        <dbReference type="Pfam" id="PF25967"/>
    </source>
</evidence>
<dbReference type="GO" id="GO:0015562">
    <property type="term" value="F:efflux transmembrane transporter activity"/>
    <property type="evidence" value="ECO:0007669"/>
    <property type="project" value="TreeGrafter"/>
</dbReference>
<dbReference type="Pfam" id="PF25967">
    <property type="entry name" value="RND-MFP_C"/>
    <property type="match status" value="1"/>
</dbReference>
<evidence type="ECO:0000256" key="3">
    <source>
        <dbReference type="ARBA" id="ARBA00022448"/>
    </source>
</evidence>
<dbReference type="NCBIfam" id="TIGR01730">
    <property type="entry name" value="RND_mfp"/>
    <property type="match status" value="1"/>
</dbReference>
<accession>A0A6N8DPF4</accession>
<dbReference type="InterPro" id="IPR058624">
    <property type="entry name" value="MdtA-like_HH"/>
</dbReference>
<dbReference type="Gene3D" id="2.40.30.170">
    <property type="match status" value="1"/>
</dbReference>
<dbReference type="Pfam" id="PF25917">
    <property type="entry name" value="BSH_RND"/>
    <property type="match status" value="1"/>
</dbReference>
<comment type="similarity">
    <text evidence="2">Belongs to the membrane fusion protein (MFP) (TC 8.A.1) family.</text>
</comment>
<evidence type="ECO:0000313" key="7">
    <source>
        <dbReference type="EMBL" id="MTV30674.1"/>
    </source>
</evidence>
<feature type="domain" description="Multidrug resistance protein MdtA-like C-terminal permuted SH3" evidence="6">
    <location>
        <begin position="293"/>
        <end position="354"/>
    </location>
</feature>
<gene>
    <name evidence="7" type="ORF">GJ654_06660</name>
</gene>
<name>A0A6N8DPF4_RHOAC</name>
<keyword evidence="3" id="KW-0813">Transport</keyword>
<comment type="subcellular location">
    <subcellularLocation>
        <location evidence="1">Cell envelope</location>
    </subcellularLocation>
</comment>
<evidence type="ECO:0000259" key="4">
    <source>
        <dbReference type="Pfam" id="PF25876"/>
    </source>
</evidence>
<reference evidence="7 8" key="1">
    <citation type="submission" date="2019-11" db="EMBL/GenBank/DDBJ databases">
        <title>Whole-genome sequence of a Rhodoblastus acidophilus DSM 142.</title>
        <authorList>
            <person name="Kyndt J.A."/>
            <person name="Meyer T.E."/>
        </authorList>
    </citation>
    <scope>NUCLEOTIDE SEQUENCE [LARGE SCALE GENOMIC DNA]</scope>
    <source>
        <strain evidence="7 8">DSM 142</strain>
    </source>
</reference>
<dbReference type="Gene3D" id="2.40.420.20">
    <property type="match status" value="1"/>
</dbReference>
<dbReference type="Gene3D" id="1.10.287.470">
    <property type="entry name" value="Helix hairpin bin"/>
    <property type="match status" value="1"/>
</dbReference>
<proteinExistence type="inferred from homology"/>
<dbReference type="InterPro" id="IPR006143">
    <property type="entry name" value="RND_pump_MFP"/>
</dbReference>
<feature type="domain" description="Multidrug resistance protein MdtA-like barrel-sandwich hybrid" evidence="5">
    <location>
        <begin position="72"/>
        <end position="206"/>
    </location>
</feature>
<dbReference type="SUPFAM" id="SSF111369">
    <property type="entry name" value="HlyD-like secretion proteins"/>
    <property type="match status" value="1"/>
</dbReference>
<evidence type="ECO:0000256" key="1">
    <source>
        <dbReference type="ARBA" id="ARBA00004196"/>
    </source>
</evidence>
<dbReference type="PANTHER" id="PTHR30469">
    <property type="entry name" value="MULTIDRUG RESISTANCE PROTEIN MDTA"/>
    <property type="match status" value="1"/>
</dbReference>
<dbReference type="Pfam" id="PF25876">
    <property type="entry name" value="HH_MFP_RND"/>
    <property type="match status" value="1"/>
</dbReference>
<dbReference type="GO" id="GO:1990281">
    <property type="term" value="C:efflux pump complex"/>
    <property type="evidence" value="ECO:0007669"/>
    <property type="project" value="TreeGrafter"/>
</dbReference>
<dbReference type="RefSeq" id="WP_155445361.1">
    <property type="nucleotide sequence ID" value="NZ_JAOQNR010000005.1"/>
</dbReference>
<dbReference type="Proteomes" id="UP000439113">
    <property type="component" value="Unassembled WGS sequence"/>
</dbReference>
<sequence length="371" mass="39259">MTLGPRITPLRPGPYASAGALALMIALSGCGDDAKSKTHPPLNVVAQKVQLETRERDLVLSGAVRARVQTELSFRTSGRVIERTGDVGQHVDADAVLARLDPSEQQADLNSAKAGLAGAEASWRQAKATYDRQKSLLASGFTTQAAYELADQTLRGAQGSLDAAKAQVATAQDALSYTNLVAGHAGIITARHIEVGQVAQSAQAAFSFAEDGPRDAVFALYETPFSHPPDSNRVDLALIADPDVTAPGHIREVSPVIDAKTGTIQAKVQIDADQTKFPLGAAVTGRARWTMANVVVLPWTALNSVAGKPAVWIVDPASGRTSLRPVVVAVYESEHVVLKDGVKPGELVVTEGGKFLREDQVVRIQNEEALK</sequence>
<dbReference type="OrthoDB" id="9813967at2"/>
<dbReference type="EMBL" id="WNKS01000004">
    <property type="protein sequence ID" value="MTV30674.1"/>
    <property type="molecule type" value="Genomic_DNA"/>
</dbReference>
<dbReference type="AlphaFoldDB" id="A0A6N8DPF4"/>